<name>A0A239HPC3_9BACT</name>
<evidence type="ECO:0000313" key="3">
    <source>
        <dbReference type="Proteomes" id="UP000198432"/>
    </source>
</evidence>
<organism evidence="2 3">
    <name type="scientific">Pontibacter ummariensis</name>
    <dbReference type="NCBI Taxonomy" id="1610492"/>
    <lineage>
        <taxon>Bacteria</taxon>
        <taxon>Pseudomonadati</taxon>
        <taxon>Bacteroidota</taxon>
        <taxon>Cytophagia</taxon>
        <taxon>Cytophagales</taxon>
        <taxon>Hymenobacteraceae</taxon>
        <taxon>Pontibacter</taxon>
    </lineage>
</organism>
<accession>A0A239HPC3</accession>
<dbReference type="AlphaFoldDB" id="A0A239HPC3"/>
<evidence type="ECO:0000256" key="1">
    <source>
        <dbReference type="SAM" id="MobiDB-lite"/>
    </source>
</evidence>
<dbReference type="Proteomes" id="UP000198432">
    <property type="component" value="Unassembled WGS sequence"/>
</dbReference>
<dbReference type="EMBL" id="FZOQ01000014">
    <property type="protein sequence ID" value="SNS82124.1"/>
    <property type="molecule type" value="Genomic_DNA"/>
</dbReference>
<dbReference type="RefSeq" id="WP_144266324.1">
    <property type="nucleotide sequence ID" value="NZ_FZOQ01000014.1"/>
</dbReference>
<feature type="region of interest" description="Disordered" evidence="1">
    <location>
        <begin position="28"/>
        <end position="67"/>
    </location>
</feature>
<sequence length="67" mass="7958">MMCQWCGDLKPIENRELQLCGTCNKARRNTGKAELPDMPLSLKSKRQLANEHKSRKRQQLRSKYKRR</sequence>
<gene>
    <name evidence="2" type="ORF">SAMN06296052_11446</name>
</gene>
<proteinExistence type="predicted"/>
<keyword evidence="3" id="KW-1185">Reference proteome</keyword>
<protein>
    <submittedName>
        <fullName evidence="2">Uncharacterized protein</fullName>
    </submittedName>
</protein>
<feature type="compositionally biased region" description="Basic residues" evidence="1">
    <location>
        <begin position="53"/>
        <end position="67"/>
    </location>
</feature>
<reference evidence="3" key="1">
    <citation type="submission" date="2017-06" db="EMBL/GenBank/DDBJ databases">
        <authorList>
            <person name="Varghese N."/>
            <person name="Submissions S."/>
        </authorList>
    </citation>
    <scope>NUCLEOTIDE SEQUENCE [LARGE SCALE GENOMIC DNA]</scope>
    <source>
        <strain evidence="3">NKM1</strain>
    </source>
</reference>
<evidence type="ECO:0000313" key="2">
    <source>
        <dbReference type="EMBL" id="SNS82124.1"/>
    </source>
</evidence>